<proteinExistence type="inferred from homology"/>
<dbReference type="InterPro" id="IPR023801">
    <property type="entry name" value="His_deacetylse_dom"/>
</dbReference>
<evidence type="ECO:0000256" key="1">
    <source>
        <dbReference type="ARBA" id="ARBA00001947"/>
    </source>
</evidence>
<protein>
    <submittedName>
        <fullName evidence="7">Acetylpolyamine aminohydrolase</fullName>
    </submittedName>
</protein>
<dbReference type="Gene3D" id="3.40.800.20">
    <property type="entry name" value="Histone deacetylase domain"/>
    <property type="match status" value="1"/>
</dbReference>
<organism evidence="7 8">
    <name type="scientific">Burkholderia aenigmatica</name>
    <dbReference type="NCBI Taxonomy" id="2015348"/>
    <lineage>
        <taxon>Bacteria</taxon>
        <taxon>Pseudomonadati</taxon>
        <taxon>Pseudomonadota</taxon>
        <taxon>Betaproteobacteria</taxon>
        <taxon>Burkholderiales</taxon>
        <taxon>Burkholderiaceae</taxon>
        <taxon>Burkholderia</taxon>
        <taxon>Burkholderia cepacia complex</taxon>
    </lineage>
</organism>
<dbReference type="Pfam" id="PF00850">
    <property type="entry name" value="Hist_deacetyl"/>
    <property type="match status" value="1"/>
</dbReference>
<dbReference type="AlphaFoldDB" id="A0A6J5IPL2"/>
<comment type="cofactor">
    <cofactor evidence="1">
        <name>Zn(2+)</name>
        <dbReference type="ChEBI" id="CHEBI:29105"/>
    </cofactor>
</comment>
<keyword evidence="5" id="KW-0862">Zinc</keyword>
<dbReference type="GO" id="GO:0016787">
    <property type="term" value="F:hydrolase activity"/>
    <property type="evidence" value="ECO:0007669"/>
    <property type="project" value="UniProtKB-KW"/>
</dbReference>
<dbReference type="PANTHER" id="PTHR10625">
    <property type="entry name" value="HISTONE DEACETYLASE HDAC1-RELATED"/>
    <property type="match status" value="1"/>
</dbReference>
<keyword evidence="3" id="KW-0479">Metal-binding</keyword>
<evidence type="ECO:0000313" key="8">
    <source>
        <dbReference type="Proteomes" id="UP000494301"/>
    </source>
</evidence>
<dbReference type="RefSeq" id="WP_175220472.1">
    <property type="nucleotide sequence ID" value="NZ_CABWIL020000004.1"/>
</dbReference>
<keyword evidence="4 7" id="KW-0378">Hydrolase</keyword>
<dbReference type="InterPro" id="IPR037138">
    <property type="entry name" value="His_deacetylse_dom_sf"/>
</dbReference>
<dbReference type="InterPro" id="IPR023696">
    <property type="entry name" value="Ureohydrolase_dom_sf"/>
</dbReference>
<dbReference type="Proteomes" id="UP000494301">
    <property type="component" value="Unassembled WGS sequence"/>
</dbReference>
<dbReference type="GO" id="GO:0046872">
    <property type="term" value="F:metal ion binding"/>
    <property type="evidence" value="ECO:0007669"/>
    <property type="project" value="UniProtKB-KW"/>
</dbReference>
<evidence type="ECO:0000259" key="6">
    <source>
        <dbReference type="Pfam" id="PF00850"/>
    </source>
</evidence>
<dbReference type="InterPro" id="IPR000286">
    <property type="entry name" value="HDACs"/>
</dbReference>
<sequence>MLAVYHPDQEAHRPLTRLVYGVLKDNFETPERATLLLDALHAERSPIVEPDDYGRDPLLRIHSSDYLAFIEHCHREWQGIPGASPEVRPSLHPNRYMDRRPDDLLGRAGYYMADAGCVVLDGTWKAAYAAAQTAIHAATLVAGGARAAYALCRPPGHHAYRDMAGGFCYLNNAAIAAGVLRESFGRVAIVDVDVHHGNGTQAIFYARPDIAFASVHADPLTTYPYYAGYADETGSGAGVGLTLNVPLPPGSGDSAWLDAAGRCMRFVAGTDAEALVISLGLDASVNDPFRCMQVSHRGFAAIGQRLAAAGLPTVIVQEGGYVSPSLPVDLVHFLRGFGTV</sequence>
<dbReference type="SUPFAM" id="SSF52768">
    <property type="entry name" value="Arginase/deacetylase"/>
    <property type="match status" value="1"/>
</dbReference>
<evidence type="ECO:0000256" key="4">
    <source>
        <dbReference type="ARBA" id="ARBA00022801"/>
    </source>
</evidence>
<evidence type="ECO:0000256" key="5">
    <source>
        <dbReference type="ARBA" id="ARBA00022833"/>
    </source>
</evidence>
<evidence type="ECO:0000256" key="3">
    <source>
        <dbReference type="ARBA" id="ARBA00022723"/>
    </source>
</evidence>
<comment type="similarity">
    <text evidence="2">Belongs to the histone deacetylase family.</text>
</comment>
<name>A0A6J5IPL2_9BURK</name>
<evidence type="ECO:0000256" key="2">
    <source>
        <dbReference type="ARBA" id="ARBA00005947"/>
    </source>
</evidence>
<dbReference type="GO" id="GO:0004407">
    <property type="term" value="F:histone deacetylase activity"/>
    <property type="evidence" value="ECO:0007669"/>
    <property type="project" value="TreeGrafter"/>
</dbReference>
<accession>A0A6J5IPL2</accession>
<dbReference type="EMBL" id="CABWIL020000004">
    <property type="protein sequence ID" value="CAB3961607.1"/>
    <property type="molecule type" value="Genomic_DNA"/>
</dbReference>
<feature type="domain" description="Histone deacetylase" evidence="6">
    <location>
        <begin position="28"/>
        <end position="328"/>
    </location>
</feature>
<dbReference type="GO" id="GO:0040029">
    <property type="term" value="P:epigenetic regulation of gene expression"/>
    <property type="evidence" value="ECO:0007669"/>
    <property type="project" value="TreeGrafter"/>
</dbReference>
<dbReference type="PANTHER" id="PTHR10625:SF17">
    <property type="entry name" value="HISTONE DEACETYLASE 8"/>
    <property type="match status" value="1"/>
</dbReference>
<dbReference type="CDD" id="cd10001">
    <property type="entry name" value="HDAC_classII_APAH"/>
    <property type="match status" value="1"/>
</dbReference>
<evidence type="ECO:0000313" key="7">
    <source>
        <dbReference type="EMBL" id="CAB3961607.1"/>
    </source>
</evidence>
<gene>
    <name evidence="7" type="ORF">BLA3211_01303</name>
</gene>
<dbReference type="PRINTS" id="PR01270">
    <property type="entry name" value="HDASUPER"/>
</dbReference>
<reference evidence="7 8" key="1">
    <citation type="submission" date="2020-04" db="EMBL/GenBank/DDBJ databases">
        <authorList>
            <person name="Depoorter E."/>
        </authorList>
    </citation>
    <scope>NUCLEOTIDE SEQUENCE [LARGE SCALE GENOMIC DNA]</scope>
    <source>
        <strain evidence="7 8">BCC0217</strain>
    </source>
</reference>